<dbReference type="Pfam" id="PF13041">
    <property type="entry name" value="PPR_2"/>
    <property type="match status" value="2"/>
</dbReference>
<dbReference type="InterPro" id="IPR011990">
    <property type="entry name" value="TPR-like_helical_dom_sf"/>
</dbReference>
<dbReference type="Pfam" id="PF20431">
    <property type="entry name" value="E_motif"/>
    <property type="match status" value="1"/>
</dbReference>
<sequence length="716" mass="78633">MRSARLLGALRYGSSSSLIFRRAHSIPATPKTDPSSSLCSSSSKSVSGLRKEACLSSSLCWVKEAAPGEALFPSSISSIRQLETAIDSFSGLPSPPSSDTLLFLLKACLRLKSLPQAKRILACIFHHRIQLSGFLGDYLVVTLAKCGAATEAWKLSCTLPCRTIFSWSAIISVHVDHGDHSEALKLYQCMQEENVHPNKFTLVSLFKACGFLSNLTQGKKLHEYARRMGLASDAFVGLGIREVTSVIALQACGILAEKEVFEEQRIKVKSLALARALHADAVVEGYASRLMVGNTLVSAYGKCKSIADAEHAFCAMSMRDVVSWNAMLSAYIERSEGRKALQLYCQMQVENTEPEHVTFIMLLQACAAIAKKEETSFMNGQPIKPIALEVANSLHMDSLRRGFASDMIVASTLLDVYGKCGSVPLAEDVFSKLPQRNAVSWTALLFAYVEQKQVDKALIFYMKMKEERVCLDAVALVSLLQACRECGSLELCKYLHFNVVSSGFDSISGMQTTLVYTYGSCASMGDAQTSFDGLLSPDIMLWSACIDGHASEGNSAKSLHLFENFILGGRKPDEILLASVLSACCYSGHLAMGLEYFSLMDKDFGLTPNLKHFGILIDLLGRAGDLRRTENMLKNMPMKADLAIWVSVLGACRTHGNVQLARHAFNHAISLQPERETSYVLISNIYADAGMQDCVSEVERIRQRQGAWDNKWLEME</sequence>
<name>A0A9D4ZM59_ADICA</name>
<dbReference type="FunFam" id="1.25.40.10:FF:000242">
    <property type="entry name" value="Pentatricopeptide repeat-containing protein"/>
    <property type="match status" value="1"/>
</dbReference>
<dbReference type="GO" id="GO:0009451">
    <property type="term" value="P:RNA modification"/>
    <property type="evidence" value="ECO:0007669"/>
    <property type="project" value="InterPro"/>
</dbReference>
<dbReference type="EMBL" id="JABFUD020000007">
    <property type="protein sequence ID" value="KAI5077830.1"/>
    <property type="molecule type" value="Genomic_DNA"/>
</dbReference>
<dbReference type="OrthoDB" id="1913635at2759"/>
<dbReference type="PANTHER" id="PTHR47926">
    <property type="entry name" value="PENTATRICOPEPTIDE REPEAT-CONTAINING PROTEIN"/>
    <property type="match status" value="1"/>
</dbReference>
<proteinExistence type="predicted"/>
<keyword evidence="4" id="KW-1185">Reference proteome</keyword>
<evidence type="ECO:0008006" key="5">
    <source>
        <dbReference type="Google" id="ProtNLM"/>
    </source>
</evidence>
<protein>
    <recommendedName>
        <fullName evidence="5">Pentatricopeptide repeat-containing protein</fullName>
    </recommendedName>
</protein>
<dbReference type="Pfam" id="PF01535">
    <property type="entry name" value="PPR"/>
    <property type="match status" value="2"/>
</dbReference>
<reference evidence="3" key="1">
    <citation type="submission" date="2021-01" db="EMBL/GenBank/DDBJ databases">
        <title>Adiantum capillus-veneris genome.</title>
        <authorList>
            <person name="Fang Y."/>
            <person name="Liao Q."/>
        </authorList>
    </citation>
    <scope>NUCLEOTIDE SEQUENCE</scope>
    <source>
        <strain evidence="3">H3</strain>
        <tissue evidence="3">Leaf</tissue>
    </source>
</reference>
<feature type="repeat" description="PPR" evidence="2">
    <location>
        <begin position="320"/>
        <end position="354"/>
    </location>
</feature>
<dbReference type="InterPro" id="IPR046960">
    <property type="entry name" value="PPR_At4g14850-like_plant"/>
</dbReference>
<accession>A0A9D4ZM59</accession>
<comment type="caution">
    <text evidence="3">The sequence shown here is derived from an EMBL/GenBank/DDBJ whole genome shotgun (WGS) entry which is preliminary data.</text>
</comment>
<evidence type="ECO:0000313" key="3">
    <source>
        <dbReference type="EMBL" id="KAI5077830.1"/>
    </source>
</evidence>
<keyword evidence="1" id="KW-0677">Repeat</keyword>
<evidence type="ECO:0000256" key="1">
    <source>
        <dbReference type="ARBA" id="ARBA00022737"/>
    </source>
</evidence>
<organism evidence="3 4">
    <name type="scientific">Adiantum capillus-veneris</name>
    <name type="common">Maidenhair fern</name>
    <dbReference type="NCBI Taxonomy" id="13818"/>
    <lineage>
        <taxon>Eukaryota</taxon>
        <taxon>Viridiplantae</taxon>
        <taxon>Streptophyta</taxon>
        <taxon>Embryophyta</taxon>
        <taxon>Tracheophyta</taxon>
        <taxon>Polypodiopsida</taxon>
        <taxon>Polypodiidae</taxon>
        <taxon>Polypodiales</taxon>
        <taxon>Pteridineae</taxon>
        <taxon>Pteridaceae</taxon>
        <taxon>Vittarioideae</taxon>
        <taxon>Adiantum</taxon>
    </lineage>
</organism>
<dbReference type="Proteomes" id="UP000886520">
    <property type="component" value="Chromosome 7"/>
</dbReference>
<feature type="repeat" description="PPR" evidence="2">
    <location>
        <begin position="163"/>
        <end position="197"/>
    </location>
</feature>
<dbReference type="GO" id="GO:0003723">
    <property type="term" value="F:RNA binding"/>
    <property type="evidence" value="ECO:0007669"/>
    <property type="project" value="InterPro"/>
</dbReference>
<gene>
    <name evidence="3" type="ORF">GOP47_0007654</name>
</gene>
<evidence type="ECO:0000313" key="4">
    <source>
        <dbReference type="Proteomes" id="UP000886520"/>
    </source>
</evidence>
<feature type="repeat" description="PPR" evidence="2">
    <location>
        <begin position="437"/>
        <end position="471"/>
    </location>
</feature>
<dbReference type="NCBIfam" id="TIGR00756">
    <property type="entry name" value="PPR"/>
    <property type="match status" value="2"/>
</dbReference>
<dbReference type="AlphaFoldDB" id="A0A9D4ZM59"/>
<dbReference type="PROSITE" id="PS51375">
    <property type="entry name" value="PPR"/>
    <property type="match status" value="3"/>
</dbReference>
<dbReference type="Gene3D" id="1.25.40.10">
    <property type="entry name" value="Tetratricopeptide repeat domain"/>
    <property type="match status" value="4"/>
</dbReference>
<dbReference type="PANTHER" id="PTHR47926:SF533">
    <property type="entry name" value="DYW DOMAIN-CONTAINING PROTEIN"/>
    <property type="match status" value="1"/>
</dbReference>
<dbReference type="InterPro" id="IPR002885">
    <property type="entry name" value="PPR_rpt"/>
</dbReference>
<evidence type="ECO:0000256" key="2">
    <source>
        <dbReference type="PROSITE-ProRule" id="PRU00708"/>
    </source>
</evidence>
<dbReference type="InterPro" id="IPR046848">
    <property type="entry name" value="E_motif"/>
</dbReference>
<dbReference type="FunFam" id="1.25.40.10:FF:000396">
    <property type="entry name" value="Pentatricopeptide repeat-containing protein At2g36730"/>
    <property type="match status" value="1"/>
</dbReference>